<keyword evidence="8" id="KW-0472">Membrane</keyword>
<keyword evidence="10" id="KW-0066">ATP synthesis</keyword>
<evidence type="ECO:0000256" key="5">
    <source>
        <dbReference type="ARBA" id="ARBA00022781"/>
    </source>
</evidence>
<proteinExistence type="inferred from homology"/>
<evidence type="ECO:0000256" key="7">
    <source>
        <dbReference type="ARBA" id="ARBA00023065"/>
    </source>
</evidence>
<dbReference type="GO" id="GO:0043531">
    <property type="term" value="F:ADP binding"/>
    <property type="evidence" value="ECO:0007669"/>
    <property type="project" value="TreeGrafter"/>
</dbReference>
<comment type="subunit">
    <text evidence="11">F-type ATPases have 2 components, CF(1) - the catalytic core - and CF(0) - the membrane proton channel. CF(1) has five subunits: alpha(3), beta(3), gamma(1), delta(1), epsilon(1). CF(0) has four main subunits: a(1), b(1), b'(1) and c(9-12).</text>
</comment>
<keyword evidence="9" id="KW-0139">CF(1)</keyword>
<dbReference type="InterPro" id="IPR000194">
    <property type="entry name" value="ATPase_F1/V1/A1_a/bsu_nucl-bd"/>
</dbReference>
<organism evidence="13 14">
    <name type="scientific">Candidatus Ryanbacteria bacterium RIFCSPLOWO2_02_FULL_45_11c</name>
    <dbReference type="NCBI Taxonomy" id="1802128"/>
    <lineage>
        <taxon>Bacteria</taxon>
        <taxon>Candidatus Ryaniibacteriota</taxon>
    </lineage>
</organism>
<name>A0A1G2GVQ1_9BACT</name>
<protein>
    <recommendedName>
        <fullName evidence="12">ATPase F1/V1/A1 complex alpha/beta subunit nucleotide-binding domain-containing protein</fullName>
    </recommendedName>
</protein>
<dbReference type="InterPro" id="IPR036121">
    <property type="entry name" value="ATPase_F1/V1/A1_a/bsu_N_sf"/>
</dbReference>
<dbReference type="FunFam" id="3.40.50.300:FF:002432">
    <property type="entry name" value="ATP synthase subunit alpha, mitochondrial"/>
    <property type="match status" value="1"/>
</dbReference>
<sequence>MRELFVLRLISNGMNDKFASYLNATGEVGYVRRVVSSLTYVEGLPSVRPYERVMFENGTYGYVNAFTEELVETISFSEVPLPAGLRVARINEQLSIPVGEELLGMMIDPLGRPLRQDTSWISPKKYRAVDTEPLPIRARARITEPCITGITITDIMVPLGKGQRALIVGDQKTGKTSFLLRTIISQIREGSVGIYVTVGKSKIVIRQIEDTLTQAGVFDRVIVVAAYAEDPAGIIHLAPSAGMTIAEYFRDAGEDVIIVIDDLSMHAKMHRELSLLGRRPPGRNSYPGDIFYIHARLMERAGNFITPVGERSITCLPVIEAAHGDITGYIPTNTISMTDGHLFFDYNLYVEGRRPAINPFLSVTRVGKQIQPPIAKEINQLLTTFLSSARQLETVTSFGAELNEQLKITLEKQRNVNLFFNQLSNEIIAPPLQLYLFSLIWTQQWKDMPPEKVEKELHTTISRYTSDASFRKQVDMLITKATSLDALLALVQKNNKK</sequence>
<evidence type="ECO:0000259" key="12">
    <source>
        <dbReference type="Pfam" id="PF00006"/>
    </source>
</evidence>
<dbReference type="InterPro" id="IPR005294">
    <property type="entry name" value="ATP_synth_F1_asu"/>
</dbReference>
<evidence type="ECO:0000256" key="2">
    <source>
        <dbReference type="ARBA" id="ARBA00008936"/>
    </source>
</evidence>
<evidence type="ECO:0000256" key="9">
    <source>
        <dbReference type="ARBA" id="ARBA00023196"/>
    </source>
</evidence>
<dbReference type="GO" id="GO:0046933">
    <property type="term" value="F:proton-transporting ATP synthase activity, rotational mechanism"/>
    <property type="evidence" value="ECO:0007669"/>
    <property type="project" value="InterPro"/>
</dbReference>
<dbReference type="PANTHER" id="PTHR48082">
    <property type="entry name" value="ATP SYNTHASE SUBUNIT ALPHA, MITOCHONDRIAL"/>
    <property type="match status" value="1"/>
</dbReference>
<keyword evidence="3" id="KW-0813">Transport</keyword>
<evidence type="ECO:0000256" key="10">
    <source>
        <dbReference type="ARBA" id="ARBA00023310"/>
    </source>
</evidence>
<dbReference type="Gene3D" id="3.40.50.12240">
    <property type="match status" value="1"/>
</dbReference>
<evidence type="ECO:0000256" key="3">
    <source>
        <dbReference type="ARBA" id="ARBA00022448"/>
    </source>
</evidence>
<dbReference type="Pfam" id="PF00006">
    <property type="entry name" value="ATP-synt_ab"/>
    <property type="match status" value="1"/>
</dbReference>
<comment type="subcellular location">
    <subcellularLocation>
        <location evidence="1">Membrane</location>
    </subcellularLocation>
</comment>
<evidence type="ECO:0000256" key="8">
    <source>
        <dbReference type="ARBA" id="ARBA00023136"/>
    </source>
</evidence>
<evidence type="ECO:0000256" key="4">
    <source>
        <dbReference type="ARBA" id="ARBA00022741"/>
    </source>
</evidence>
<dbReference type="Proteomes" id="UP000178186">
    <property type="component" value="Unassembled WGS sequence"/>
</dbReference>
<keyword evidence="6" id="KW-0067">ATP-binding</keyword>
<keyword evidence="4" id="KW-0547">Nucleotide-binding</keyword>
<evidence type="ECO:0000256" key="1">
    <source>
        <dbReference type="ARBA" id="ARBA00004370"/>
    </source>
</evidence>
<dbReference type="AlphaFoldDB" id="A0A1G2GVQ1"/>
<evidence type="ECO:0000313" key="14">
    <source>
        <dbReference type="Proteomes" id="UP000178186"/>
    </source>
</evidence>
<dbReference type="PANTHER" id="PTHR48082:SF2">
    <property type="entry name" value="ATP SYNTHASE SUBUNIT ALPHA, MITOCHONDRIAL"/>
    <property type="match status" value="1"/>
</dbReference>
<comment type="caution">
    <text evidence="13">The sequence shown here is derived from an EMBL/GenBank/DDBJ whole genome shotgun (WGS) entry which is preliminary data.</text>
</comment>
<accession>A0A1G2GVQ1</accession>
<reference evidence="13 14" key="1">
    <citation type="journal article" date="2016" name="Nat. Commun.">
        <title>Thousands of microbial genomes shed light on interconnected biogeochemical processes in an aquifer system.</title>
        <authorList>
            <person name="Anantharaman K."/>
            <person name="Brown C.T."/>
            <person name="Hug L.A."/>
            <person name="Sharon I."/>
            <person name="Castelle C.J."/>
            <person name="Probst A.J."/>
            <person name="Thomas B.C."/>
            <person name="Singh A."/>
            <person name="Wilkins M.J."/>
            <person name="Karaoz U."/>
            <person name="Brodie E.L."/>
            <person name="Williams K.H."/>
            <person name="Hubbard S.S."/>
            <person name="Banfield J.F."/>
        </authorList>
    </citation>
    <scope>NUCLEOTIDE SEQUENCE [LARGE SCALE GENOMIC DNA]</scope>
</reference>
<dbReference type="GO" id="GO:0045259">
    <property type="term" value="C:proton-transporting ATP synthase complex"/>
    <property type="evidence" value="ECO:0007669"/>
    <property type="project" value="UniProtKB-KW"/>
</dbReference>
<evidence type="ECO:0000256" key="11">
    <source>
        <dbReference type="ARBA" id="ARBA00026013"/>
    </source>
</evidence>
<evidence type="ECO:0000313" key="13">
    <source>
        <dbReference type="EMBL" id="OGZ54292.1"/>
    </source>
</evidence>
<dbReference type="GO" id="GO:0005524">
    <property type="term" value="F:ATP binding"/>
    <property type="evidence" value="ECO:0007669"/>
    <property type="project" value="UniProtKB-KW"/>
</dbReference>
<dbReference type="InterPro" id="IPR027417">
    <property type="entry name" value="P-loop_NTPase"/>
</dbReference>
<evidence type="ECO:0000256" key="6">
    <source>
        <dbReference type="ARBA" id="ARBA00022840"/>
    </source>
</evidence>
<dbReference type="SUPFAM" id="SSF52540">
    <property type="entry name" value="P-loop containing nucleoside triphosphate hydrolases"/>
    <property type="match status" value="1"/>
</dbReference>
<dbReference type="STRING" id="1802128.A3H64_02230"/>
<keyword evidence="5" id="KW-0375">Hydrogen ion transport</keyword>
<gene>
    <name evidence="13" type="ORF">A3H64_02230</name>
</gene>
<keyword evidence="7" id="KW-0406">Ion transport</keyword>
<dbReference type="SUPFAM" id="SSF50615">
    <property type="entry name" value="N-terminal domain of alpha and beta subunits of F1 ATP synthase"/>
    <property type="match status" value="1"/>
</dbReference>
<dbReference type="EMBL" id="MHNY01000047">
    <property type="protein sequence ID" value="OGZ54292.1"/>
    <property type="molecule type" value="Genomic_DNA"/>
</dbReference>
<comment type="similarity">
    <text evidence="2">Belongs to the ATPase alpha/beta chains family.</text>
</comment>
<feature type="domain" description="ATPase F1/V1/A1 complex alpha/beta subunit nucleotide-binding" evidence="12">
    <location>
        <begin position="149"/>
        <end position="363"/>
    </location>
</feature>